<feature type="transmembrane region" description="Helical" evidence="9">
    <location>
        <begin position="216"/>
        <end position="235"/>
    </location>
</feature>
<dbReference type="Pfam" id="PF00482">
    <property type="entry name" value="T2SSF"/>
    <property type="match status" value="2"/>
</dbReference>
<dbReference type="InterPro" id="IPR003004">
    <property type="entry name" value="GspF/PilC"/>
</dbReference>
<dbReference type="InterPro" id="IPR018076">
    <property type="entry name" value="T2SS_GspF_dom"/>
</dbReference>
<keyword evidence="6 9" id="KW-1133">Transmembrane helix</keyword>
<feature type="domain" description="Type II secretion system protein GspF" evidence="10">
    <location>
        <begin position="271"/>
        <end position="393"/>
    </location>
</feature>
<sequence length="402" mass="43714">MSTYVFKAMDLTGAKAGGEVEAESKQAVSDQLKQRGLIVLDIADKHKSRELNVKMFQRVKADELTVMTRQLATMVDSGMTILRALYVLEAQTENELLQRTIVEIRKDVEAGLALSEAMARHPKIFSPLFIAMTEAGETGGVLDAALLRVADQLEKEDSLRRQVKSAMAYPLVVIGFSVVVVLALVAFLIPVFIGVFKEFGGGLPAITQVTVTMSNVLTGYWYLLFGGVAALYFGFRKWKVSETGRRQWDRFRLRVPFGIGAIVQKVSLARWSRTLSALMGAGVPLLLALEITGRTAGNTVIEKAMGDVITSVRNGGTISGPLKDAPVFPGMVTHMLGVGEETGALDTMLSKVADFYEDQVDAAVKALTSILEPVMIVVVGSIVGFIVISMYLPLFKVYDAIK</sequence>
<evidence type="ECO:0000259" key="10">
    <source>
        <dbReference type="Pfam" id="PF00482"/>
    </source>
</evidence>
<comment type="subcellular location">
    <subcellularLocation>
        <location evidence="1 8">Cell membrane</location>
        <topology evidence="1 8">Multi-pass membrane protein</topology>
    </subcellularLocation>
</comment>
<evidence type="ECO:0000256" key="7">
    <source>
        <dbReference type="ARBA" id="ARBA00023136"/>
    </source>
</evidence>
<keyword evidence="4" id="KW-1003">Cell membrane</keyword>
<keyword evidence="7 9" id="KW-0472">Membrane</keyword>
<dbReference type="PRINTS" id="PR00812">
    <property type="entry name" value="BCTERIALGSPF"/>
</dbReference>
<keyword evidence="5 8" id="KW-0812">Transmembrane</keyword>
<dbReference type="PROSITE" id="PS00874">
    <property type="entry name" value="T2SP_F"/>
    <property type="match status" value="1"/>
</dbReference>
<gene>
    <name evidence="11" type="ORF">NBH00_14330</name>
</gene>
<evidence type="ECO:0000313" key="12">
    <source>
        <dbReference type="Proteomes" id="UP001056035"/>
    </source>
</evidence>
<dbReference type="PANTHER" id="PTHR30012">
    <property type="entry name" value="GENERAL SECRETION PATHWAY PROTEIN"/>
    <property type="match status" value="1"/>
</dbReference>
<evidence type="ECO:0000256" key="4">
    <source>
        <dbReference type="ARBA" id="ARBA00022475"/>
    </source>
</evidence>
<keyword evidence="3 8" id="KW-0813">Transport</keyword>
<evidence type="ECO:0000256" key="9">
    <source>
        <dbReference type="SAM" id="Phobius"/>
    </source>
</evidence>
<evidence type="ECO:0000256" key="2">
    <source>
        <dbReference type="ARBA" id="ARBA00005745"/>
    </source>
</evidence>
<evidence type="ECO:0000256" key="3">
    <source>
        <dbReference type="ARBA" id="ARBA00022448"/>
    </source>
</evidence>
<dbReference type="InterPro" id="IPR001992">
    <property type="entry name" value="T2SS_GspF/T4SS_PilC_CS"/>
</dbReference>
<reference evidence="11 12" key="1">
    <citation type="submission" date="2022-06" db="EMBL/GenBank/DDBJ databases">
        <title>Paraconexibacter antarcticus.</title>
        <authorList>
            <person name="Kim C.S."/>
        </authorList>
    </citation>
    <scope>NUCLEOTIDE SEQUENCE [LARGE SCALE GENOMIC DNA]</scope>
    <source>
        <strain evidence="11 12">02-257</strain>
    </source>
</reference>
<protein>
    <submittedName>
        <fullName evidence="11">Type II secretion system F family protein</fullName>
    </submittedName>
</protein>
<feature type="transmembrane region" description="Helical" evidence="9">
    <location>
        <begin position="168"/>
        <end position="196"/>
    </location>
</feature>
<dbReference type="Proteomes" id="UP001056035">
    <property type="component" value="Chromosome"/>
</dbReference>
<evidence type="ECO:0000256" key="5">
    <source>
        <dbReference type="ARBA" id="ARBA00022692"/>
    </source>
</evidence>
<dbReference type="PANTHER" id="PTHR30012:SF0">
    <property type="entry name" value="TYPE II SECRETION SYSTEM PROTEIN F-RELATED"/>
    <property type="match status" value="1"/>
</dbReference>
<dbReference type="RefSeq" id="WP_254569276.1">
    <property type="nucleotide sequence ID" value="NZ_CP098502.1"/>
</dbReference>
<organism evidence="11 12">
    <name type="scientific">Paraconexibacter antarcticus</name>
    <dbReference type="NCBI Taxonomy" id="2949664"/>
    <lineage>
        <taxon>Bacteria</taxon>
        <taxon>Bacillati</taxon>
        <taxon>Actinomycetota</taxon>
        <taxon>Thermoleophilia</taxon>
        <taxon>Solirubrobacterales</taxon>
        <taxon>Paraconexibacteraceae</taxon>
        <taxon>Paraconexibacter</taxon>
    </lineage>
</organism>
<name>A0ABY5DLZ7_9ACTN</name>
<dbReference type="InterPro" id="IPR042094">
    <property type="entry name" value="T2SS_GspF_sf"/>
</dbReference>
<evidence type="ECO:0000256" key="8">
    <source>
        <dbReference type="RuleBase" id="RU003923"/>
    </source>
</evidence>
<proteinExistence type="inferred from homology"/>
<accession>A0ABY5DLZ7</accession>
<comment type="similarity">
    <text evidence="2 8">Belongs to the GSP F family.</text>
</comment>
<feature type="transmembrane region" description="Helical" evidence="9">
    <location>
        <begin position="374"/>
        <end position="394"/>
    </location>
</feature>
<dbReference type="Gene3D" id="1.20.81.30">
    <property type="entry name" value="Type II secretion system (T2SS), domain F"/>
    <property type="match status" value="2"/>
</dbReference>
<evidence type="ECO:0000256" key="1">
    <source>
        <dbReference type="ARBA" id="ARBA00004651"/>
    </source>
</evidence>
<evidence type="ECO:0000313" key="11">
    <source>
        <dbReference type="EMBL" id="UTI62539.1"/>
    </source>
</evidence>
<feature type="domain" description="Type II secretion system protein GspF" evidence="10">
    <location>
        <begin position="68"/>
        <end position="190"/>
    </location>
</feature>
<dbReference type="EMBL" id="CP098502">
    <property type="protein sequence ID" value="UTI62539.1"/>
    <property type="molecule type" value="Genomic_DNA"/>
</dbReference>
<evidence type="ECO:0000256" key="6">
    <source>
        <dbReference type="ARBA" id="ARBA00022989"/>
    </source>
</evidence>
<keyword evidence="12" id="KW-1185">Reference proteome</keyword>